<dbReference type="EMBL" id="DTOZ01000194">
    <property type="protein sequence ID" value="HGE78962.1"/>
    <property type="molecule type" value="Genomic_DNA"/>
</dbReference>
<gene>
    <name evidence="1" type="ORF">ENX68_08250</name>
</gene>
<proteinExistence type="predicted"/>
<dbReference type="AlphaFoldDB" id="A0A7V3RIS7"/>
<accession>A0A7V3RIS7</accession>
<comment type="caution">
    <text evidence="1">The sequence shown here is derived from an EMBL/GenBank/DDBJ whole genome shotgun (WGS) entry which is preliminary data.</text>
</comment>
<evidence type="ECO:0000313" key="1">
    <source>
        <dbReference type="EMBL" id="HGE78962.1"/>
    </source>
</evidence>
<protein>
    <recommendedName>
        <fullName evidence="2">PorV/PorQ family protein</fullName>
    </recommendedName>
</protein>
<organism evidence="1">
    <name type="scientific">candidate division WOR-3 bacterium</name>
    <dbReference type="NCBI Taxonomy" id="2052148"/>
    <lineage>
        <taxon>Bacteria</taxon>
        <taxon>Bacteria division WOR-3</taxon>
    </lineage>
</organism>
<sequence length="276" mass="30566">MEFLFLIITSAGANTLLMPASARGMLTYYSRSIGDEAIFYNPAIFTAQDDYHVTLFYTKVYASMRNLNLGLSKRFKDFDLGLNIMNFDYGEIEARPEYPTEDSTGFYTGSDFSIGICGARNISTNGRIGIKAKYIYENLYIYSGGTLGIDLSIAYINEKSGLTAGGSNLGGQIKIGNEPINLPAKLSLGYYHSIKEFCISFDLHYLINTNTFESSVGGEVKWGNNLETGISINYRDHFYPGFYLGISNGKISIKYGSAIYPYDLGMVNTLGIGFIF</sequence>
<name>A0A7V3RIS7_UNCW3</name>
<reference evidence="1" key="1">
    <citation type="journal article" date="2020" name="mSystems">
        <title>Genome- and Community-Level Interaction Insights into Carbon Utilization and Element Cycling Functions of Hydrothermarchaeota in Hydrothermal Sediment.</title>
        <authorList>
            <person name="Zhou Z."/>
            <person name="Liu Y."/>
            <person name="Xu W."/>
            <person name="Pan J."/>
            <person name="Luo Z.H."/>
            <person name="Li M."/>
        </authorList>
    </citation>
    <scope>NUCLEOTIDE SEQUENCE [LARGE SCALE GENOMIC DNA]</scope>
    <source>
        <strain evidence="1">SpSt-961</strain>
    </source>
</reference>
<evidence type="ECO:0008006" key="2">
    <source>
        <dbReference type="Google" id="ProtNLM"/>
    </source>
</evidence>